<protein>
    <submittedName>
        <fullName evidence="2">Uncharacterized protein</fullName>
    </submittedName>
</protein>
<comment type="caution">
    <text evidence="2">The sequence shown here is derived from an EMBL/GenBank/DDBJ whole genome shotgun (WGS) entry which is preliminary data.</text>
</comment>
<reference evidence="2" key="2">
    <citation type="submission" date="2020-11" db="EMBL/GenBank/DDBJ databases">
        <authorList>
            <person name="McCartney M.A."/>
            <person name="Auch B."/>
            <person name="Kono T."/>
            <person name="Mallez S."/>
            <person name="Becker A."/>
            <person name="Gohl D.M."/>
            <person name="Silverstein K.A.T."/>
            <person name="Koren S."/>
            <person name="Bechman K.B."/>
            <person name="Herman A."/>
            <person name="Abrahante J.E."/>
            <person name="Garbe J."/>
        </authorList>
    </citation>
    <scope>NUCLEOTIDE SEQUENCE</scope>
    <source>
        <strain evidence="2">Duluth1</strain>
        <tissue evidence="2">Whole animal</tissue>
    </source>
</reference>
<name>A0A9D4ERK8_DREPO</name>
<feature type="region of interest" description="Disordered" evidence="1">
    <location>
        <begin position="1"/>
        <end position="52"/>
    </location>
</feature>
<evidence type="ECO:0000313" key="2">
    <source>
        <dbReference type="EMBL" id="KAH3782760.1"/>
    </source>
</evidence>
<feature type="compositionally biased region" description="Polar residues" evidence="1">
    <location>
        <begin position="43"/>
        <end position="52"/>
    </location>
</feature>
<evidence type="ECO:0000256" key="1">
    <source>
        <dbReference type="SAM" id="MobiDB-lite"/>
    </source>
</evidence>
<proteinExistence type="predicted"/>
<evidence type="ECO:0000313" key="3">
    <source>
        <dbReference type="Proteomes" id="UP000828390"/>
    </source>
</evidence>
<sequence>MKAMKNNKAAGPDGIPPRSTKDRLFHHGNYAAAPSAEHRSEDSQMTGKTDYY</sequence>
<dbReference type="EMBL" id="JAIWYP010000008">
    <property type="protein sequence ID" value="KAH3782760.1"/>
    <property type="molecule type" value="Genomic_DNA"/>
</dbReference>
<dbReference type="AlphaFoldDB" id="A0A9D4ERK8"/>
<accession>A0A9D4ERK8</accession>
<dbReference type="Proteomes" id="UP000828390">
    <property type="component" value="Unassembled WGS sequence"/>
</dbReference>
<keyword evidence="3" id="KW-1185">Reference proteome</keyword>
<organism evidence="2 3">
    <name type="scientific">Dreissena polymorpha</name>
    <name type="common">Zebra mussel</name>
    <name type="synonym">Mytilus polymorpha</name>
    <dbReference type="NCBI Taxonomy" id="45954"/>
    <lineage>
        <taxon>Eukaryota</taxon>
        <taxon>Metazoa</taxon>
        <taxon>Spiralia</taxon>
        <taxon>Lophotrochozoa</taxon>
        <taxon>Mollusca</taxon>
        <taxon>Bivalvia</taxon>
        <taxon>Autobranchia</taxon>
        <taxon>Heteroconchia</taxon>
        <taxon>Euheterodonta</taxon>
        <taxon>Imparidentia</taxon>
        <taxon>Neoheterodontei</taxon>
        <taxon>Myida</taxon>
        <taxon>Dreissenoidea</taxon>
        <taxon>Dreissenidae</taxon>
        <taxon>Dreissena</taxon>
    </lineage>
</organism>
<reference evidence="2" key="1">
    <citation type="journal article" date="2019" name="bioRxiv">
        <title>The Genome of the Zebra Mussel, Dreissena polymorpha: A Resource for Invasive Species Research.</title>
        <authorList>
            <person name="McCartney M.A."/>
            <person name="Auch B."/>
            <person name="Kono T."/>
            <person name="Mallez S."/>
            <person name="Zhang Y."/>
            <person name="Obille A."/>
            <person name="Becker A."/>
            <person name="Abrahante J.E."/>
            <person name="Garbe J."/>
            <person name="Badalamenti J.P."/>
            <person name="Herman A."/>
            <person name="Mangelson H."/>
            <person name="Liachko I."/>
            <person name="Sullivan S."/>
            <person name="Sone E.D."/>
            <person name="Koren S."/>
            <person name="Silverstein K.A.T."/>
            <person name="Beckman K.B."/>
            <person name="Gohl D.M."/>
        </authorList>
    </citation>
    <scope>NUCLEOTIDE SEQUENCE</scope>
    <source>
        <strain evidence="2">Duluth1</strain>
        <tissue evidence="2">Whole animal</tissue>
    </source>
</reference>
<gene>
    <name evidence="2" type="ORF">DPMN_160679</name>
</gene>